<name>E3S9Y0_PYRTT</name>
<dbReference type="HOGENOM" id="CLU_725922_0_0_1"/>
<feature type="compositionally biased region" description="Acidic residues" evidence="1">
    <location>
        <begin position="353"/>
        <end position="364"/>
    </location>
</feature>
<feature type="compositionally biased region" description="Low complexity" evidence="1">
    <location>
        <begin position="246"/>
        <end position="256"/>
    </location>
</feature>
<organism evidence="3">
    <name type="scientific">Pyrenophora teres f. teres (strain 0-1)</name>
    <name type="common">Barley net blotch fungus</name>
    <name type="synonym">Drechslera teres f. teres</name>
    <dbReference type="NCBI Taxonomy" id="861557"/>
    <lineage>
        <taxon>Eukaryota</taxon>
        <taxon>Fungi</taxon>
        <taxon>Dikarya</taxon>
        <taxon>Ascomycota</taxon>
        <taxon>Pezizomycotina</taxon>
        <taxon>Dothideomycetes</taxon>
        <taxon>Pleosporomycetidae</taxon>
        <taxon>Pleosporales</taxon>
        <taxon>Pleosporineae</taxon>
        <taxon>Pleosporaceae</taxon>
        <taxon>Pyrenophora</taxon>
    </lineage>
</organism>
<feature type="compositionally biased region" description="Low complexity" evidence="1">
    <location>
        <begin position="129"/>
        <end position="147"/>
    </location>
</feature>
<proteinExistence type="predicted"/>
<feature type="compositionally biased region" description="Low complexity" evidence="1">
    <location>
        <begin position="50"/>
        <end position="82"/>
    </location>
</feature>
<dbReference type="OrthoDB" id="3695217at2759"/>
<feature type="compositionally biased region" description="Polar residues" evidence="1">
    <location>
        <begin position="89"/>
        <end position="102"/>
    </location>
</feature>
<sequence>MEKEGWNARRERARIQSERAVAASTYRQQPLSCIPPSGGYSAIPRKPIPSSSSANLRSYSSHQMLANSRSISGMSSSSSNNTLDHRSSLGTMTGYSDASTFDTGAPEKESTDSSSYQSTRDSAVRRSRSGSSSDASCASPALPIASPAPKPRHHSMPTRYMHKELTAAPSYIFPSRPGTGTRTSSLPTLHVGHVESHGQNKRHSTSSQHHQHSDMQRARLESLAALTAERPLSFTHRHNKFPHAMSSTHRPSVSSRPRPHSYHKSPPQPLSTPPPTQSRYYPKSTSPNTLEKRAVPRRETLTQWKAERDEAKMEFYGIRRASMKERVRRANELEHEREEELVKMGKGTGEKGDCDEDEDDDDGEGGAGCFGGILGMFRTGR</sequence>
<dbReference type="AlphaFoldDB" id="E3S9Y0"/>
<dbReference type="eggNOG" id="ENOG502R8GC">
    <property type="taxonomic scope" value="Eukaryota"/>
</dbReference>
<dbReference type="EMBL" id="GL537985">
    <property type="protein sequence ID" value="EFQ85184.1"/>
    <property type="molecule type" value="Genomic_DNA"/>
</dbReference>
<feature type="region of interest" description="Disordered" evidence="1">
    <location>
        <begin position="331"/>
        <end position="381"/>
    </location>
</feature>
<reference evidence="2 3" key="1">
    <citation type="journal article" date="2010" name="Genome Biol.">
        <title>A first genome assembly of the barley fungal pathogen Pyrenophora teres f. teres.</title>
        <authorList>
            <person name="Ellwood S.R."/>
            <person name="Liu Z."/>
            <person name="Syme R.A."/>
            <person name="Lai Z."/>
            <person name="Hane J.K."/>
            <person name="Keiper F."/>
            <person name="Moffat C.S."/>
            <person name="Oliver R.P."/>
            <person name="Friesen T.L."/>
        </authorList>
    </citation>
    <scope>NUCLEOTIDE SEQUENCE [LARGE SCALE GENOMIC DNA]</scope>
    <source>
        <strain evidence="2 3">0-1</strain>
    </source>
</reference>
<dbReference type="Proteomes" id="UP000001067">
    <property type="component" value="Unassembled WGS sequence"/>
</dbReference>
<evidence type="ECO:0000313" key="2">
    <source>
        <dbReference type="EMBL" id="EFQ85184.1"/>
    </source>
</evidence>
<dbReference type="KEGG" id="pte:PTT_19891"/>
<evidence type="ECO:0000256" key="1">
    <source>
        <dbReference type="SAM" id="MobiDB-lite"/>
    </source>
</evidence>
<feature type="region of interest" description="Disordered" evidence="1">
    <location>
        <begin position="19"/>
        <end position="163"/>
    </location>
</feature>
<gene>
    <name evidence="2" type="ORF">PTT_19891</name>
</gene>
<accession>E3S9Y0</accession>
<feature type="compositionally biased region" description="Gly residues" evidence="1">
    <location>
        <begin position="365"/>
        <end position="374"/>
    </location>
</feature>
<feature type="compositionally biased region" description="Pro residues" evidence="1">
    <location>
        <begin position="266"/>
        <end position="276"/>
    </location>
</feature>
<evidence type="ECO:0000313" key="3">
    <source>
        <dbReference type="Proteomes" id="UP000001067"/>
    </source>
</evidence>
<protein>
    <submittedName>
        <fullName evidence="2">Uncharacterized protein</fullName>
    </submittedName>
</protein>
<feature type="compositionally biased region" description="Basic and acidic residues" evidence="1">
    <location>
        <begin position="331"/>
        <end position="352"/>
    </location>
</feature>
<feature type="region of interest" description="Disordered" evidence="1">
    <location>
        <begin position="240"/>
        <end position="298"/>
    </location>
</feature>
<keyword evidence="3" id="KW-1185">Reference proteome</keyword>
<feature type="region of interest" description="Disordered" evidence="1">
    <location>
        <begin position="194"/>
        <end position="217"/>
    </location>
</feature>